<dbReference type="PANTHER" id="PTHR36978">
    <property type="entry name" value="P-LOOP CONTAINING NUCLEOTIDE TRIPHOSPHATE HYDROLASE"/>
    <property type="match status" value="1"/>
</dbReference>
<name>A0A6P8B7D9_PYRGI</name>
<dbReference type="OrthoDB" id="408152at2759"/>
<sequence>MSDVEKPTAKPIRVVVMGASRCGTLGVYTALKTLGYTPFHMYEVTFKNGDRELLKLADAIEAEQHRGVVPSIDLDDLLKGYDAFVEIGSFFPLTTLHRYLPDPDVKWILTERDPASWTRSIDETIGDVYRACSSADARVLGLFNPWLGLMSRWLEVVFKRWGGKRPGEPGLSTAMQSSFLEYNELIKAKVPAERLLTLKLEDGFAWDEICEFLGHPVPKEPYPRINDKAMFKTMTSGLIRDHKLTAVKRITALLTPIIGVAAYFYWSS</sequence>
<reference evidence="3" key="3">
    <citation type="submission" date="2025-08" db="UniProtKB">
        <authorList>
            <consortium name="RefSeq"/>
        </authorList>
    </citation>
    <scope>IDENTIFICATION</scope>
    <source>
        <strain evidence="3">NI907</strain>
    </source>
</reference>
<evidence type="ECO:0000313" key="2">
    <source>
        <dbReference type="Proteomes" id="UP000515153"/>
    </source>
</evidence>
<evidence type="ECO:0008006" key="4">
    <source>
        <dbReference type="Google" id="ProtNLM"/>
    </source>
</evidence>
<accession>A0A6P8B7D9</accession>
<dbReference type="GeneID" id="41960204"/>
<organism evidence="2 3">
    <name type="scientific">Pyricularia grisea</name>
    <name type="common">Crabgrass-specific blast fungus</name>
    <name type="synonym">Magnaporthe grisea</name>
    <dbReference type="NCBI Taxonomy" id="148305"/>
    <lineage>
        <taxon>Eukaryota</taxon>
        <taxon>Fungi</taxon>
        <taxon>Dikarya</taxon>
        <taxon>Ascomycota</taxon>
        <taxon>Pezizomycotina</taxon>
        <taxon>Sordariomycetes</taxon>
        <taxon>Sordariomycetidae</taxon>
        <taxon>Magnaporthales</taxon>
        <taxon>Pyriculariaceae</taxon>
        <taxon>Pyricularia</taxon>
    </lineage>
</organism>
<gene>
    <name evidence="3" type="ORF">PgNI_05261</name>
</gene>
<keyword evidence="1" id="KW-0812">Transmembrane</keyword>
<feature type="transmembrane region" description="Helical" evidence="1">
    <location>
        <begin position="250"/>
        <end position="266"/>
    </location>
</feature>
<dbReference type="Pfam" id="PF17784">
    <property type="entry name" value="Sulfotransfer_4"/>
    <property type="match status" value="1"/>
</dbReference>
<keyword evidence="1" id="KW-0472">Membrane</keyword>
<dbReference type="RefSeq" id="XP_030983048.1">
    <property type="nucleotide sequence ID" value="XM_031125295.1"/>
</dbReference>
<dbReference type="PANTHER" id="PTHR36978:SF4">
    <property type="entry name" value="P-LOOP CONTAINING NUCLEOSIDE TRIPHOSPHATE HYDROLASE PROTEIN"/>
    <property type="match status" value="1"/>
</dbReference>
<evidence type="ECO:0000256" key="1">
    <source>
        <dbReference type="SAM" id="Phobius"/>
    </source>
</evidence>
<dbReference type="AlphaFoldDB" id="A0A6P8B7D9"/>
<protein>
    <recommendedName>
        <fullName evidence="4">NAD dependent epimerase/dehydratase</fullName>
    </recommendedName>
</protein>
<keyword evidence="1" id="KW-1133">Transmembrane helix</keyword>
<evidence type="ECO:0000313" key="3">
    <source>
        <dbReference type="RefSeq" id="XP_030983048.1"/>
    </source>
</evidence>
<dbReference type="InterPro" id="IPR027417">
    <property type="entry name" value="P-loop_NTPase"/>
</dbReference>
<dbReference type="KEGG" id="pgri:PgNI_05261"/>
<reference evidence="2 3" key="1">
    <citation type="journal article" date="2019" name="Mol. Biol. Evol.">
        <title>Blast fungal genomes show frequent chromosomal changes, gene gains and losses, and effector gene turnover.</title>
        <authorList>
            <person name="Gomez Luciano L.B."/>
            <person name="Jason Tsai I."/>
            <person name="Chuma I."/>
            <person name="Tosa Y."/>
            <person name="Chen Y.H."/>
            <person name="Li J.Y."/>
            <person name="Li M.Y."/>
            <person name="Jade Lu M.Y."/>
            <person name="Nakayashiki H."/>
            <person name="Li W.H."/>
        </authorList>
    </citation>
    <scope>NUCLEOTIDE SEQUENCE [LARGE SCALE GENOMIC DNA]</scope>
    <source>
        <strain evidence="2 3">NI907</strain>
    </source>
</reference>
<proteinExistence type="predicted"/>
<dbReference type="SUPFAM" id="SSF52540">
    <property type="entry name" value="P-loop containing nucleoside triphosphate hydrolases"/>
    <property type="match status" value="1"/>
</dbReference>
<dbReference type="InterPro" id="IPR040632">
    <property type="entry name" value="Sulfotransfer_4"/>
</dbReference>
<reference evidence="3" key="2">
    <citation type="submission" date="2019-10" db="EMBL/GenBank/DDBJ databases">
        <authorList>
            <consortium name="NCBI Genome Project"/>
        </authorList>
    </citation>
    <scope>NUCLEOTIDE SEQUENCE</scope>
    <source>
        <strain evidence="3">NI907</strain>
    </source>
</reference>
<keyword evidence="2" id="KW-1185">Reference proteome</keyword>
<dbReference type="Gene3D" id="3.40.50.300">
    <property type="entry name" value="P-loop containing nucleotide triphosphate hydrolases"/>
    <property type="match status" value="1"/>
</dbReference>
<dbReference type="Proteomes" id="UP000515153">
    <property type="component" value="Chromosome I"/>
</dbReference>